<feature type="transmembrane region" description="Helical" evidence="4">
    <location>
        <begin position="45"/>
        <end position="65"/>
    </location>
</feature>
<evidence type="ECO:0000256" key="3">
    <source>
        <dbReference type="RuleBase" id="RU368068"/>
    </source>
</evidence>
<dbReference type="VEuPathDB" id="MicrosporidiaDB:EHP00_1952"/>
<dbReference type="Pfam" id="PF01019">
    <property type="entry name" value="G_glu_transpept"/>
    <property type="match status" value="2"/>
</dbReference>
<comment type="function">
    <text evidence="3">Cleaves the gamma-glutamyl peptide bond of glutathione and glutathione conjugates.</text>
</comment>
<comment type="pathway">
    <text evidence="3">Sulfur metabolism; glutathione metabolism.</text>
</comment>
<dbReference type="InterPro" id="IPR043138">
    <property type="entry name" value="GGT_lsub"/>
</dbReference>
<comment type="catalytic activity">
    <reaction evidence="3">
        <text>glutathione + H2O = L-cysteinylglycine + L-glutamate</text>
        <dbReference type="Rhea" id="RHEA:28807"/>
        <dbReference type="ChEBI" id="CHEBI:15377"/>
        <dbReference type="ChEBI" id="CHEBI:29985"/>
        <dbReference type="ChEBI" id="CHEBI:57925"/>
        <dbReference type="ChEBI" id="CHEBI:61694"/>
        <dbReference type="EC" id="3.4.19.13"/>
    </reaction>
</comment>
<dbReference type="SUPFAM" id="SSF56235">
    <property type="entry name" value="N-terminal nucleophile aminohydrolases (Ntn hydrolases)"/>
    <property type="match status" value="1"/>
</dbReference>
<dbReference type="GO" id="GO:0036374">
    <property type="term" value="F:glutathione hydrolase activity"/>
    <property type="evidence" value="ECO:0007669"/>
    <property type="project" value="UniProtKB-UniRule"/>
</dbReference>
<evidence type="ECO:0000256" key="2">
    <source>
        <dbReference type="PIRSR" id="PIRSR600101-2"/>
    </source>
</evidence>
<dbReference type="InterPro" id="IPR029055">
    <property type="entry name" value="Ntn_hydrolases_N"/>
</dbReference>
<feature type="binding site" evidence="2">
    <location>
        <position position="151"/>
    </location>
    <ligand>
        <name>L-glutamate</name>
        <dbReference type="ChEBI" id="CHEBI:29985"/>
    </ligand>
</feature>
<reference evidence="5 6" key="1">
    <citation type="journal article" date="2017" name="Environ. Microbiol.">
        <title>Decay of the glycolytic pathway and adaptation to intranuclear parasitism within Enterocytozoonidae microsporidia.</title>
        <authorList>
            <person name="Wiredu Boakye D."/>
            <person name="Jaroenlak P."/>
            <person name="Prachumwat A."/>
            <person name="Williams T.A."/>
            <person name="Bateman K.S."/>
            <person name="Itsathitphaisarn O."/>
            <person name="Sritunyalucksana K."/>
            <person name="Paszkiewicz K.H."/>
            <person name="Moore K.A."/>
            <person name="Stentiford G.D."/>
            <person name="Williams B.A."/>
        </authorList>
    </citation>
    <scope>NUCLEOTIDE SEQUENCE [LARGE SCALE GENOMIC DNA]</scope>
    <source>
        <strain evidence="5 6">TH1</strain>
    </source>
</reference>
<dbReference type="OrthoDB" id="1081007at2759"/>
<evidence type="ECO:0000313" key="6">
    <source>
        <dbReference type="Proteomes" id="UP000192758"/>
    </source>
</evidence>
<dbReference type="EMBL" id="MNPJ01000042">
    <property type="protein sequence ID" value="OQS53380.1"/>
    <property type="molecule type" value="Genomic_DNA"/>
</dbReference>
<keyword evidence="3" id="KW-0012">Acyltransferase</keyword>
<feature type="transmembrane region" description="Helical" evidence="4">
    <location>
        <begin position="111"/>
        <end position="138"/>
    </location>
</feature>
<proteinExistence type="predicted"/>
<dbReference type="Proteomes" id="UP000192758">
    <property type="component" value="Unassembled WGS sequence"/>
</dbReference>
<accession>A0A1W0E2B8</accession>
<comment type="caution">
    <text evidence="5">The sequence shown here is derived from an EMBL/GenBank/DDBJ whole genome shotgun (WGS) entry which is preliminary data.</text>
</comment>
<keyword evidence="3" id="KW-0378">Hydrolase</keyword>
<keyword evidence="4" id="KW-0472">Membrane</keyword>
<sequence length="670" mass="75972">MLPFCKLINNLSNIFSNILRNILRNIFSNNLKNNFSNYLSDSLKIILSIILIINLSVCLKINQLILFNFNSLMVNCSQSKEYDKYVINTECPVASKIGQKMIEKGGNAVDAAIASAITIGIINSFSAGIGGGGFLLFYDKKTKDAKFFDFRETTPGSVTEEYFINNPKELQYTIRSACVPGEIKGLSQVHKKYGKLRWEELFEENIKICEEGFPASELLIRKLNNNKEDILNDEGFREIFTRNGEIIKVGDIVIRKNLGKTLRKISKDPEDFYNGEIANKIAAFSKRNDGFITLKDLNEYKCEERGVLKSTFKEFNVITTSLPSSGPFIVLALNILSKYDLNNFAKILKDTKNVYIYHFLIEIFKFMFYRRGEVEDPFFMNLKNNLNKTINSNNIDKNMYSNTNTDYNLNAADAKIQNFISQELANKYFKTINFDSPIDKSYFTDMLPFKDDHGTTHLNVFHEDICVCLTTTINLEFGSKVMDPETGIIFNNHMDDFSVPNIKSAYNIIGNDIFNRIEPYKRPFSSAAPTILEKVSENKTTKNLLDNNITSNNILENNANNILLEETFLIGAAGGTKIPTSIISTILFYYLDRNLYNAISAPRLHEQLNSVVYVEPSFCPELQIKLKELGHNIMQCENIGSFTSVNAVVIKNGKIYAVADPRKKGDSCGT</sequence>
<feature type="binding site" evidence="2">
    <location>
        <begin position="472"/>
        <end position="474"/>
    </location>
    <ligand>
        <name>L-glutamate</name>
        <dbReference type="ChEBI" id="CHEBI:29985"/>
    </ligand>
</feature>
<dbReference type="GO" id="GO:0103068">
    <property type="term" value="F:leukotriene C4 gamma-glutamyl transferase activity"/>
    <property type="evidence" value="ECO:0007669"/>
    <property type="project" value="UniProtKB-EC"/>
</dbReference>
<evidence type="ECO:0000256" key="4">
    <source>
        <dbReference type="SAM" id="Phobius"/>
    </source>
</evidence>
<dbReference type="AlphaFoldDB" id="A0A1W0E2B8"/>
<dbReference type="UniPathway" id="UPA00204"/>
<feature type="binding site" evidence="2">
    <location>
        <position position="496"/>
    </location>
    <ligand>
        <name>L-glutamate</name>
        <dbReference type="ChEBI" id="CHEBI:29985"/>
    </ligand>
</feature>
<dbReference type="InterPro" id="IPR043137">
    <property type="entry name" value="GGT_ssub_C"/>
</dbReference>
<dbReference type="GO" id="GO:0006751">
    <property type="term" value="P:glutathione catabolic process"/>
    <property type="evidence" value="ECO:0007669"/>
    <property type="project" value="UniProtKB-UniRule"/>
</dbReference>
<dbReference type="PRINTS" id="PR01210">
    <property type="entry name" value="GGTRANSPTASE"/>
</dbReference>
<evidence type="ECO:0000256" key="1">
    <source>
        <dbReference type="PIRSR" id="PIRSR600101-1"/>
    </source>
</evidence>
<dbReference type="GO" id="GO:0005886">
    <property type="term" value="C:plasma membrane"/>
    <property type="evidence" value="ECO:0007669"/>
    <property type="project" value="TreeGrafter"/>
</dbReference>
<keyword evidence="6" id="KW-1185">Reference proteome</keyword>
<protein>
    <recommendedName>
        <fullName evidence="3">Glutathione hydrolase</fullName>
        <ecNumber evidence="3">2.3.2.2</ecNumber>
        <ecNumber evidence="3">3.4.19.13</ecNumber>
    </recommendedName>
    <alternativeName>
        <fullName evidence="3">Gamma-glutamyltransferase</fullName>
    </alternativeName>
    <alternativeName>
        <fullName evidence="3">Gamma-glutamyltranspeptidase</fullName>
    </alternativeName>
</protein>
<dbReference type="PANTHER" id="PTHR11686:SF9">
    <property type="entry name" value="RE13973P"/>
    <property type="match status" value="1"/>
</dbReference>
<keyword evidence="4" id="KW-0812">Transmembrane</keyword>
<keyword evidence="3" id="KW-0808">Transferase</keyword>
<comment type="catalytic activity">
    <reaction evidence="3">
        <text>an S-substituted glutathione + H2O = an S-substituted L-cysteinylglycine + L-glutamate</text>
        <dbReference type="Rhea" id="RHEA:59468"/>
        <dbReference type="ChEBI" id="CHEBI:15377"/>
        <dbReference type="ChEBI" id="CHEBI:29985"/>
        <dbReference type="ChEBI" id="CHEBI:90779"/>
        <dbReference type="ChEBI" id="CHEBI:143103"/>
        <dbReference type="EC" id="3.4.19.13"/>
    </reaction>
</comment>
<feature type="active site" description="Nucleophile" evidence="1">
    <location>
        <position position="455"/>
    </location>
</feature>
<feature type="binding site" evidence="2">
    <location>
        <position position="575"/>
    </location>
    <ligand>
        <name>L-glutamate</name>
        <dbReference type="ChEBI" id="CHEBI:29985"/>
    </ligand>
</feature>
<organism evidence="5 6">
    <name type="scientific">Ecytonucleospora hepatopenaei</name>
    <dbReference type="NCBI Taxonomy" id="646526"/>
    <lineage>
        <taxon>Eukaryota</taxon>
        <taxon>Fungi</taxon>
        <taxon>Fungi incertae sedis</taxon>
        <taxon>Microsporidia</taxon>
        <taxon>Enterocytozoonidae</taxon>
        <taxon>Ecytonucleospora</taxon>
    </lineage>
</organism>
<name>A0A1W0E2B8_9MICR</name>
<dbReference type="PANTHER" id="PTHR11686">
    <property type="entry name" value="GAMMA GLUTAMYL TRANSPEPTIDASE"/>
    <property type="match status" value="1"/>
</dbReference>
<dbReference type="EC" id="3.4.19.13" evidence="3"/>
<keyword evidence="4" id="KW-1133">Transmembrane helix</keyword>
<dbReference type="Gene3D" id="3.60.20.40">
    <property type="match status" value="1"/>
</dbReference>
<comment type="catalytic activity">
    <reaction evidence="3">
        <text>an N-terminal (5-L-glutamyl)-[peptide] + an alpha-amino acid = 5-L-glutamyl amino acid + an N-terminal L-alpha-aminoacyl-[peptide]</text>
        <dbReference type="Rhea" id="RHEA:23904"/>
        <dbReference type="Rhea" id="RHEA-COMP:9780"/>
        <dbReference type="Rhea" id="RHEA-COMP:9795"/>
        <dbReference type="ChEBI" id="CHEBI:77644"/>
        <dbReference type="ChEBI" id="CHEBI:78597"/>
        <dbReference type="ChEBI" id="CHEBI:78599"/>
        <dbReference type="ChEBI" id="CHEBI:78608"/>
        <dbReference type="EC" id="2.3.2.2"/>
    </reaction>
</comment>
<feature type="binding site" evidence="2">
    <location>
        <begin position="525"/>
        <end position="526"/>
    </location>
    <ligand>
        <name>L-glutamate</name>
        <dbReference type="ChEBI" id="CHEBI:29985"/>
    </ligand>
</feature>
<gene>
    <name evidence="5" type="primary">ggt1</name>
    <name evidence="5" type="ORF">EHP00_1952</name>
</gene>
<dbReference type="InterPro" id="IPR000101">
    <property type="entry name" value="GGT_peptidase"/>
</dbReference>
<dbReference type="EC" id="2.3.2.2" evidence="3"/>
<dbReference type="Gene3D" id="1.10.246.130">
    <property type="match status" value="1"/>
</dbReference>
<evidence type="ECO:0000313" key="5">
    <source>
        <dbReference type="EMBL" id="OQS53380.1"/>
    </source>
</evidence>
<dbReference type="STRING" id="646526.A0A1W0E2B8"/>